<feature type="chain" id="PRO_5003227382" evidence="3">
    <location>
        <begin position="19"/>
        <end position="225"/>
    </location>
</feature>
<evidence type="ECO:0000313" key="5">
    <source>
        <dbReference type="Proteomes" id="UP000006228"/>
    </source>
</evidence>
<sequence>MNKWFLALLTCTSFGASAATLSPEKGLSILYVNGQESESSISSQEIPDGQVQVVLRTDKKVGRGNSAKVFTSDPYVVSFKVTGDEVKIKNPPVRSYQEAEKSFKGESPAWVISQDGVELNYEQEKLPSKSTVFPYLAIDSLVTEYNISKGIYFDNGVLVSAPVAVQVATQETGVSPASEVAKATTPNTKEALTPDVSSVEQLKAWYLKASKQERKEFRRWMIDQE</sequence>
<evidence type="ECO:0000256" key="3">
    <source>
        <dbReference type="SAM" id="SignalP"/>
    </source>
</evidence>
<organism evidence="4 5">
    <name type="scientific">Vibrio sinaloensis DSM 21326</name>
    <dbReference type="NCBI Taxonomy" id="945550"/>
    <lineage>
        <taxon>Bacteria</taxon>
        <taxon>Pseudomonadati</taxon>
        <taxon>Pseudomonadota</taxon>
        <taxon>Gammaproteobacteria</taxon>
        <taxon>Vibrionales</taxon>
        <taxon>Vibrionaceae</taxon>
        <taxon>Vibrio</taxon>
        <taxon>Vibrio oreintalis group</taxon>
    </lineage>
</organism>
<feature type="signal peptide" evidence="3">
    <location>
        <begin position="1"/>
        <end position="18"/>
    </location>
</feature>
<dbReference type="GeneID" id="95569497"/>
<name>E8M7D5_PHOS4</name>
<dbReference type="eggNOG" id="COG3110">
    <property type="taxonomic scope" value="Bacteria"/>
</dbReference>
<dbReference type="InterPro" id="IPR018635">
    <property type="entry name" value="UPF0319"/>
</dbReference>
<keyword evidence="2 3" id="KW-0732">Signal</keyword>
<dbReference type="OrthoDB" id="6214779at2"/>
<accession>E8M7D5</accession>
<dbReference type="Proteomes" id="UP000006228">
    <property type="component" value="Unassembled WGS sequence"/>
</dbReference>
<evidence type="ECO:0000256" key="2">
    <source>
        <dbReference type="ARBA" id="ARBA00022729"/>
    </source>
</evidence>
<dbReference type="Pfam" id="PF09829">
    <property type="entry name" value="DUF2057"/>
    <property type="match status" value="1"/>
</dbReference>
<dbReference type="AlphaFoldDB" id="E8M7D5"/>
<comment type="caution">
    <text evidence="4">The sequence shown here is derived from an EMBL/GenBank/DDBJ whole genome shotgun (WGS) entry which is preliminary data.</text>
</comment>
<dbReference type="PANTHER" id="PTHR38108">
    <property type="entry name" value="UPF0319 PROTEIN YCCT"/>
    <property type="match status" value="1"/>
</dbReference>
<protein>
    <submittedName>
        <fullName evidence="4">Uncharacterized protein</fullName>
    </submittedName>
</protein>
<evidence type="ECO:0000256" key="1">
    <source>
        <dbReference type="ARBA" id="ARBA00008490"/>
    </source>
</evidence>
<proteinExistence type="inferred from homology"/>
<dbReference type="RefSeq" id="WP_008077289.1">
    <property type="nucleotide sequence ID" value="NZ_AEVT01000065.1"/>
</dbReference>
<gene>
    <name evidence="4" type="ORF">VISI1226_18271</name>
</gene>
<evidence type="ECO:0000313" key="4">
    <source>
        <dbReference type="EMBL" id="EGA70094.1"/>
    </source>
</evidence>
<dbReference type="EMBL" id="AEVT01000065">
    <property type="protein sequence ID" value="EGA70094.1"/>
    <property type="molecule type" value="Genomic_DNA"/>
</dbReference>
<comment type="similarity">
    <text evidence="1">Belongs to the UPF0319 family.</text>
</comment>
<reference evidence="4 5" key="1">
    <citation type="journal article" date="2012" name="Int. J. Syst. Evol. Microbiol.">
        <title>Vibrio caribbeanicus sp. nov., isolated from the marine sponge Scleritoderma cyanea.</title>
        <authorList>
            <person name="Hoffmann M."/>
            <person name="Monday S.R."/>
            <person name="Allard M.W."/>
            <person name="Strain E.A."/>
            <person name="Whittaker P."/>
            <person name="Naum M."/>
            <person name="McCarthy P.J."/>
            <person name="Lopez J.V."/>
            <person name="Fischer M."/>
            <person name="Brown E.W."/>
        </authorList>
    </citation>
    <scope>NUCLEOTIDE SEQUENCE [LARGE SCALE GENOMIC DNA]</scope>
    <source>
        <strain evidence="5">DSMZ 21326</strain>
    </source>
</reference>
<dbReference type="PANTHER" id="PTHR38108:SF1">
    <property type="entry name" value="UPF0319 PROTEIN YCCT"/>
    <property type="match status" value="1"/>
</dbReference>